<proteinExistence type="inferred from homology"/>
<evidence type="ECO:0000259" key="7">
    <source>
        <dbReference type="Pfam" id="PF14322"/>
    </source>
</evidence>
<evidence type="ECO:0000313" key="8">
    <source>
        <dbReference type="EMBL" id="TCC88008.1"/>
    </source>
</evidence>
<dbReference type="CDD" id="cd08977">
    <property type="entry name" value="SusD"/>
    <property type="match status" value="1"/>
</dbReference>
<dbReference type="RefSeq" id="WP_131554972.1">
    <property type="nucleotide sequence ID" value="NZ_SJSK01000006.1"/>
</dbReference>
<organism evidence="8 9">
    <name type="scientific">Pedobacter frigiditerrae</name>
    <dbReference type="NCBI Taxonomy" id="2530452"/>
    <lineage>
        <taxon>Bacteria</taxon>
        <taxon>Pseudomonadati</taxon>
        <taxon>Bacteroidota</taxon>
        <taxon>Sphingobacteriia</taxon>
        <taxon>Sphingobacteriales</taxon>
        <taxon>Sphingobacteriaceae</taxon>
        <taxon>Pedobacter</taxon>
    </lineage>
</organism>
<dbReference type="InterPro" id="IPR012944">
    <property type="entry name" value="SusD_RagB_dom"/>
</dbReference>
<sequence>MKRNLYIHIAVVFTLLFSFGCKKAINLEPENATYDQVFWVNGANVNKAVSGAYSLLRDALKADRSFFIFGDLAANNFALGGDYWNYTSIISNGKFNFNYVPYLEGSVQDWSRFYKVINQCHLIIENVKNIPDAKFSGGKAEKDKLEGEARYIRAYTYFYIQRVWGDVILTTESFKDPLNIPPLPRSEEAKTLAFCLNDLSKATSLLGYEEPKTHASKGSVLGLTANIYAWKHDYPKTQLYCDSVINSNKYHLEDVADYNDIWAGNSQESIFELNMLYDAISKNESSGSFFNVFLAAPFITDRNVNSTWFGGDTFDDIFVDSEDRKDKVVQLANNGSLLLTKYINVNYYDPNNKTAYVVSNNLVLERLADIYLLRAEARFKNGNEPGCLTDLNFVRQRAGLIDYAGSGINLFNELVDERRRELIGEGYNAFDLIRMEQLQRLYPDSYSPQRIAQKGYYWPLNMRVLGKQNALLTQNEWWKGHF</sequence>
<keyword evidence="4" id="KW-0472">Membrane</keyword>
<reference evidence="8 9" key="1">
    <citation type="submission" date="2019-02" db="EMBL/GenBank/DDBJ databases">
        <title>Pedobacter sp. RP-1-13 sp. nov., isolated from Arctic soil.</title>
        <authorList>
            <person name="Dahal R.H."/>
        </authorList>
    </citation>
    <scope>NUCLEOTIDE SEQUENCE [LARGE SCALE GENOMIC DNA]</scope>
    <source>
        <strain evidence="8 9">RP-1-13</strain>
    </source>
</reference>
<evidence type="ECO:0000256" key="2">
    <source>
        <dbReference type="ARBA" id="ARBA00006275"/>
    </source>
</evidence>
<comment type="caution">
    <text evidence="8">The sequence shown here is derived from an EMBL/GenBank/DDBJ whole genome shotgun (WGS) entry which is preliminary data.</text>
</comment>
<evidence type="ECO:0000256" key="1">
    <source>
        <dbReference type="ARBA" id="ARBA00004442"/>
    </source>
</evidence>
<evidence type="ECO:0000313" key="9">
    <source>
        <dbReference type="Proteomes" id="UP000292884"/>
    </source>
</evidence>
<comment type="similarity">
    <text evidence="2">Belongs to the SusD family.</text>
</comment>
<keyword evidence="3" id="KW-0732">Signal</keyword>
<dbReference type="Proteomes" id="UP000292884">
    <property type="component" value="Unassembled WGS sequence"/>
</dbReference>
<evidence type="ECO:0000256" key="4">
    <source>
        <dbReference type="ARBA" id="ARBA00023136"/>
    </source>
</evidence>
<dbReference type="Pfam" id="PF07980">
    <property type="entry name" value="SusD_RagB"/>
    <property type="match status" value="1"/>
</dbReference>
<evidence type="ECO:0000256" key="3">
    <source>
        <dbReference type="ARBA" id="ARBA00022729"/>
    </source>
</evidence>
<gene>
    <name evidence="8" type="ORF">EZ428_19980</name>
</gene>
<dbReference type="InterPro" id="IPR033985">
    <property type="entry name" value="SusD-like_N"/>
</dbReference>
<feature type="domain" description="SusD-like N-terminal" evidence="7">
    <location>
        <begin position="102"/>
        <end position="228"/>
    </location>
</feature>
<dbReference type="Pfam" id="PF14322">
    <property type="entry name" value="SusD-like_3"/>
    <property type="match status" value="1"/>
</dbReference>
<dbReference type="Gene3D" id="1.25.40.390">
    <property type="match status" value="1"/>
</dbReference>
<dbReference type="EMBL" id="SJSK01000006">
    <property type="protein sequence ID" value="TCC88008.1"/>
    <property type="molecule type" value="Genomic_DNA"/>
</dbReference>
<evidence type="ECO:0000259" key="6">
    <source>
        <dbReference type="Pfam" id="PF07980"/>
    </source>
</evidence>
<dbReference type="SUPFAM" id="SSF48452">
    <property type="entry name" value="TPR-like"/>
    <property type="match status" value="1"/>
</dbReference>
<comment type="subcellular location">
    <subcellularLocation>
        <location evidence="1">Cell outer membrane</location>
    </subcellularLocation>
</comment>
<evidence type="ECO:0000256" key="5">
    <source>
        <dbReference type="ARBA" id="ARBA00023237"/>
    </source>
</evidence>
<accession>A0A4R0MMP8</accession>
<dbReference type="PROSITE" id="PS51257">
    <property type="entry name" value="PROKAR_LIPOPROTEIN"/>
    <property type="match status" value="1"/>
</dbReference>
<keyword evidence="5" id="KW-0998">Cell outer membrane</keyword>
<dbReference type="OrthoDB" id="9773740at2"/>
<protein>
    <submittedName>
        <fullName evidence="8">RagB/SusD family nutrient uptake outer membrane protein</fullName>
    </submittedName>
</protein>
<feature type="domain" description="RagB/SusD" evidence="6">
    <location>
        <begin position="326"/>
        <end position="453"/>
    </location>
</feature>
<name>A0A4R0MMP8_9SPHI</name>
<dbReference type="GO" id="GO:0009279">
    <property type="term" value="C:cell outer membrane"/>
    <property type="evidence" value="ECO:0007669"/>
    <property type="project" value="UniProtKB-SubCell"/>
</dbReference>
<keyword evidence="9" id="KW-1185">Reference proteome</keyword>
<dbReference type="InterPro" id="IPR011990">
    <property type="entry name" value="TPR-like_helical_dom_sf"/>
</dbReference>
<dbReference type="AlphaFoldDB" id="A0A4R0MMP8"/>